<dbReference type="RefSeq" id="WP_128913607.1">
    <property type="nucleotide sequence ID" value="NZ_RDSM01000002.1"/>
</dbReference>
<reference evidence="7 8" key="1">
    <citation type="submission" date="2018-11" db="EMBL/GenBank/DDBJ databases">
        <authorList>
            <person name="Mardanov A.V."/>
            <person name="Ravin N.V."/>
            <person name="Dedysh S.N."/>
        </authorList>
    </citation>
    <scope>NUCLEOTIDE SEQUENCE [LARGE SCALE GENOMIC DNA]</scope>
    <source>
        <strain evidence="7 8">AF10</strain>
    </source>
</reference>
<dbReference type="Gene3D" id="1.50.10.20">
    <property type="match status" value="2"/>
</dbReference>
<dbReference type="Pfam" id="PF13249">
    <property type="entry name" value="SQHop_cyclase_N"/>
    <property type="match status" value="1"/>
</dbReference>
<evidence type="ECO:0000256" key="3">
    <source>
        <dbReference type="ARBA" id="ARBA00022737"/>
    </source>
</evidence>
<keyword evidence="8" id="KW-1185">Reference proteome</keyword>
<evidence type="ECO:0000259" key="5">
    <source>
        <dbReference type="Pfam" id="PF13243"/>
    </source>
</evidence>
<keyword evidence="4" id="KW-0413">Isomerase</keyword>
<dbReference type="NCBIfam" id="TIGR01507">
    <property type="entry name" value="hopene_cyclase"/>
    <property type="match status" value="1"/>
</dbReference>
<dbReference type="GO" id="GO:0016866">
    <property type="term" value="F:intramolecular transferase activity"/>
    <property type="evidence" value="ECO:0007669"/>
    <property type="project" value="InterPro"/>
</dbReference>
<gene>
    <name evidence="7" type="ORF">GRAN_2937</name>
</gene>
<dbReference type="InterPro" id="IPR002365">
    <property type="entry name" value="Terpene_synthase_CS"/>
</dbReference>
<name>A0A4Q0T167_9BACT</name>
<dbReference type="InterPro" id="IPR006400">
    <property type="entry name" value="Hopene-cyclase"/>
</dbReference>
<dbReference type="AlphaFoldDB" id="A0A4Q0T167"/>
<dbReference type="PROSITE" id="PS01074">
    <property type="entry name" value="TERPENE_SYNTHASES"/>
    <property type="match status" value="1"/>
</dbReference>
<dbReference type="InterPro" id="IPR008930">
    <property type="entry name" value="Terpenoid_cyclase/PrenylTrfase"/>
</dbReference>
<dbReference type="PANTHER" id="PTHR11764">
    <property type="entry name" value="TERPENE CYCLASE/MUTASE FAMILY MEMBER"/>
    <property type="match status" value="1"/>
</dbReference>
<dbReference type="GO" id="GO:0016104">
    <property type="term" value="P:triterpenoid biosynthetic process"/>
    <property type="evidence" value="ECO:0007669"/>
    <property type="project" value="InterPro"/>
</dbReference>
<evidence type="ECO:0000256" key="1">
    <source>
        <dbReference type="ARBA" id="ARBA00004999"/>
    </source>
</evidence>
<evidence type="ECO:0000259" key="6">
    <source>
        <dbReference type="Pfam" id="PF13249"/>
    </source>
</evidence>
<dbReference type="OrthoDB" id="9758578at2"/>
<evidence type="ECO:0000256" key="2">
    <source>
        <dbReference type="ARBA" id="ARBA00009755"/>
    </source>
</evidence>
<dbReference type="EMBL" id="RDSM01000002">
    <property type="protein sequence ID" value="RXH56080.1"/>
    <property type="molecule type" value="Genomic_DNA"/>
</dbReference>
<dbReference type="InterPro" id="IPR032696">
    <property type="entry name" value="SQ_cyclase_C"/>
</dbReference>
<dbReference type="SFLD" id="SFLDG01016">
    <property type="entry name" value="Prenyltransferase_Like_2"/>
    <property type="match status" value="1"/>
</dbReference>
<feature type="domain" description="Squalene cyclase C-terminal" evidence="5">
    <location>
        <begin position="341"/>
        <end position="666"/>
    </location>
</feature>
<dbReference type="GO" id="GO:0005811">
    <property type="term" value="C:lipid droplet"/>
    <property type="evidence" value="ECO:0007669"/>
    <property type="project" value="InterPro"/>
</dbReference>
<keyword evidence="3" id="KW-0677">Repeat</keyword>
<dbReference type="PANTHER" id="PTHR11764:SF20">
    <property type="entry name" value="LANOSTEROL SYNTHASE"/>
    <property type="match status" value="1"/>
</dbReference>
<dbReference type="NCBIfam" id="TIGR01787">
    <property type="entry name" value="squalene_cyclas"/>
    <property type="match status" value="1"/>
</dbReference>
<proteinExistence type="inferred from homology"/>
<evidence type="ECO:0000256" key="4">
    <source>
        <dbReference type="ARBA" id="ARBA00023235"/>
    </source>
</evidence>
<comment type="similarity">
    <text evidence="2">Belongs to the terpene cyclase/mutase family.</text>
</comment>
<sequence length="675" mass="76641">MEQESASGKPQAIQQPARPRYGRMDLGLEHVTAGIERAKKWLFGMQHGEGYWSGELEADSMLEADYIFLHMLFGSGDPKRMEGAVREILRHQNDDGGWSIYPNGPSNISLGVKCYFALKLMGWSKDHPVLVKARTWILANGGVVECNTFTKIYLCFMGQYDYDAVPAVPPEIVLFPNWFYFNIYEISSWSRAIVVPLSIGYAKKPFKKIEAGQGIEELFVGGRENANLHLKWDTKKLLGWRNIFLFFDRLTHWLERVHIRPLRKVALKRAEKWMLDRLEMSDGLGAIYPAMMNAIIALRCLGYSADDPQVIRAMDEFEKLGIEDPGVEGVRPPTFRMQPCMSPVWDTAYAMYALGEAGVSKDDPRLLKAADWILSKEVRHTGDWAVKVKNVAPGGWYFEYNNEFYPDVDDSGQVLLALSCVANPRERYQHEVSQRALDWIFAMQCKNGGWASFDRDNTKMIFQYIPFADHNAMLDPPTVDITGRILEMLATYGYTRRDPRVEKAIQFVLKEQESDGSWFGRWGVNYLYGTFLVLRGLEAMGFWNHEPAVVQAAEWIRMVQNSDGGWGESCRSYDDPNTRGEGQSTASQTSWAILGLLAAGDVRSDSVAKGIRWLVDRQRPAGNWDEFADGRDGASVYTGTGFPRVFYLGYHMYRDYFPLLALATFKKASEAAVAE</sequence>
<evidence type="ECO:0000313" key="7">
    <source>
        <dbReference type="EMBL" id="RXH56080.1"/>
    </source>
</evidence>
<organism evidence="7 8">
    <name type="scientific">Granulicella sibirica</name>
    <dbReference type="NCBI Taxonomy" id="2479048"/>
    <lineage>
        <taxon>Bacteria</taxon>
        <taxon>Pseudomonadati</taxon>
        <taxon>Acidobacteriota</taxon>
        <taxon>Terriglobia</taxon>
        <taxon>Terriglobales</taxon>
        <taxon>Acidobacteriaceae</taxon>
        <taxon>Granulicella</taxon>
    </lineage>
</organism>
<comment type="pathway">
    <text evidence="1">Secondary metabolite biosynthesis; hopanoid biosynthesis.</text>
</comment>
<dbReference type="InterPro" id="IPR018333">
    <property type="entry name" value="Squalene_cyclase"/>
</dbReference>
<reference evidence="8" key="2">
    <citation type="submission" date="2019-02" db="EMBL/GenBank/DDBJ databases">
        <title>Granulicella sibirica sp. nov., a psychrotolerant acidobacterium isolated from an organic soil layer in forested tundra, West Siberia.</title>
        <authorList>
            <person name="Oshkin I.Y."/>
            <person name="Kulichevskaya I.S."/>
            <person name="Rijpstra W.I.C."/>
            <person name="Sinninghe Damste J.S."/>
            <person name="Rakitin A.L."/>
            <person name="Ravin N.V."/>
            <person name="Dedysh S.N."/>
        </authorList>
    </citation>
    <scope>NUCLEOTIDE SEQUENCE [LARGE SCALE GENOMIC DNA]</scope>
    <source>
        <strain evidence="8">AF10</strain>
    </source>
</reference>
<comment type="caution">
    <text evidence="7">The sequence shown here is derived from an EMBL/GenBank/DDBJ whole genome shotgun (WGS) entry which is preliminary data.</text>
</comment>
<feature type="domain" description="Squalene cyclase N-terminal" evidence="6">
    <location>
        <begin position="35"/>
        <end position="324"/>
    </location>
</feature>
<dbReference type="InterPro" id="IPR032697">
    <property type="entry name" value="SQ_cyclase_N"/>
</dbReference>
<dbReference type="Pfam" id="PF13243">
    <property type="entry name" value="SQHop_cyclase_C"/>
    <property type="match status" value="1"/>
</dbReference>
<evidence type="ECO:0000313" key="8">
    <source>
        <dbReference type="Proteomes" id="UP000289437"/>
    </source>
</evidence>
<dbReference type="CDD" id="cd02892">
    <property type="entry name" value="SQCY_1"/>
    <property type="match status" value="1"/>
</dbReference>
<dbReference type="SUPFAM" id="SSF48239">
    <property type="entry name" value="Terpenoid cyclases/Protein prenyltransferases"/>
    <property type="match status" value="2"/>
</dbReference>
<protein>
    <submittedName>
        <fullName evidence="7">Squalene--hopene cyclase</fullName>
    </submittedName>
</protein>
<accession>A0A4Q0T167</accession>
<dbReference type="UniPathway" id="UPA00337"/>
<dbReference type="Proteomes" id="UP000289437">
    <property type="component" value="Unassembled WGS sequence"/>
</dbReference>